<reference evidence="14 15" key="2">
    <citation type="journal article" date="2011" name="Stand. Genomic Sci.">
        <title>Complete genome sequence of Ferroglobus placidus AEDII12DO.</title>
        <authorList>
            <person name="Anderson I."/>
            <person name="Risso C."/>
            <person name="Holmes D."/>
            <person name="Lucas S."/>
            <person name="Copeland A."/>
            <person name="Lapidus A."/>
            <person name="Cheng J.F."/>
            <person name="Bruce D."/>
            <person name="Goodwin L."/>
            <person name="Pitluck S."/>
            <person name="Saunders E."/>
            <person name="Brettin T."/>
            <person name="Detter J.C."/>
            <person name="Han C."/>
            <person name="Tapia R."/>
            <person name="Larimer F."/>
            <person name="Land M."/>
            <person name="Hauser L."/>
            <person name="Woyke T."/>
            <person name="Lovley D."/>
            <person name="Kyrpides N."/>
            <person name="Ivanova N."/>
        </authorList>
    </citation>
    <scope>NUCLEOTIDE SEQUENCE [LARGE SCALE GENOMIC DNA]</scope>
    <source>
        <strain evidence="15">DSM 10642 / AEDII12DO</strain>
    </source>
</reference>
<dbReference type="PRINTS" id="PR00161">
    <property type="entry name" value="NIHGNASECYTB"/>
</dbReference>
<evidence type="ECO:0000256" key="4">
    <source>
        <dbReference type="ARBA" id="ARBA00022475"/>
    </source>
</evidence>
<gene>
    <name evidence="14" type="ordered locus">Ferp_0834</name>
</gene>
<dbReference type="InterPro" id="IPR011577">
    <property type="entry name" value="Cyt_b561_bac/Ni-Hgenase"/>
</dbReference>
<evidence type="ECO:0000256" key="8">
    <source>
        <dbReference type="ARBA" id="ARBA00022982"/>
    </source>
</evidence>
<dbReference type="GO" id="GO:0005886">
    <property type="term" value="C:plasma membrane"/>
    <property type="evidence" value="ECO:0007669"/>
    <property type="project" value="UniProtKB-SubCell"/>
</dbReference>
<feature type="transmembrane region" description="Helical" evidence="12">
    <location>
        <begin position="19"/>
        <end position="38"/>
    </location>
</feature>
<keyword evidence="5" id="KW-0349">Heme</keyword>
<dbReference type="GO" id="GO:0005506">
    <property type="term" value="F:iron ion binding"/>
    <property type="evidence" value="ECO:0007669"/>
    <property type="project" value="InterPro"/>
</dbReference>
<evidence type="ECO:0000256" key="10">
    <source>
        <dbReference type="ARBA" id="ARBA00023004"/>
    </source>
</evidence>
<feature type="domain" description="Cytochrome b561 bacterial/Ni-hydrogenase" evidence="13">
    <location>
        <begin position="9"/>
        <end position="204"/>
    </location>
</feature>
<dbReference type="eggNOG" id="arCOG02478">
    <property type="taxonomic scope" value="Archaea"/>
</dbReference>
<evidence type="ECO:0000256" key="9">
    <source>
        <dbReference type="ARBA" id="ARBA00022989"/>
    </source>
</evidence>
<dbReference type="GO" id="GO:0020037">
    <property type="term" value="F:heme binding"/>
    <property type="evidence" value="ECO:0007669"/>
    <property type="project" value="TreeGrafter"/>
</dbReference>
<dbReference type="EMBL" id="CP001899">
    <property type="protein sequence ID" value="ADC65002.1"/>
    <property type="molecule type" value="Genomic_DNA"/>
</dbReference>
<protein>
    <submittedName>
        <fullName evidence="14">Cytochrome B561</fullName>
    </submittedName>
</protein>
<evidence type="ECO:0000256" key="3">
    <source>
        <dbReference type="ARBA" id="ARBA00022448"/>
    </source>
</evidence>
<evidence type="ECO:0000259" key="13">
    <source>
        <dbReference type="Pfam" id="PF01292"/>
    </source>
</evidence>
<dbReference type="STRING" id="589924.Ferp_0834"/>
<dbReference type="PaxDb" id="589924-Ferp_0834"/>
<dbReference type="GeneID" id="8778340"/>
<sequence length="228" mass="26097">MKEFVEVERHSKFVRVCHWGIVITCLFLTLTGIQLAFGVKIIDDAQALHIRLGFIFLGLWLLFSYFVLTEEWKWVSPRRLPYSIRFVIEEAIAWIKGGHVDDPRAYDPRRREYVEKLIPSQVLVFWAYVILTVVVALTGLALYDYEKFRIFADVSEPIANMFGVTSYAFLRGLHRFAMYLYATLAVTHAYAATIFGTLGSMIHGKRKEKVTTESSERHVPAIAGAGGR</sequence>
<comment type="subcellular location">
    <subcellularLocation>
        <location evidence="1">Cell membrane</location>
        <topology evidence="1">Multi-pass membrane protein</topology>
    </subcellularLocation>
</comment>
<comment type="similarity">
    <text evidence="2">Belongs to the HupC/HyaC/HydC family.</text>
</comment>
<keyword evidence="11 12" id="KW-0472">Membrane</keyword>
<keyword evidence="6 12" id="KW-0812">Transmembrane</keyword>
<dbReference type="OrthoDB" id="49995at2157"/>
<dbReference type="GO" id="GO:0009055">
    <property type="term" value="F:electron transfer activity"/>
    <property type="evidence" value="ECO:0007669"/>
    <property type="project" value="InterPro"/>
</dbReference>
<evidence type="ECO:0000256" key="6">
    <source>
        <dbReference type="ARBA" id="ARBA00022692"/>
    </source>
</evidence>
<reference evidence="15" key="1">
    <citation type="submission" date="2010-02" db="EMBL/GenBank/DDBJ databases">
        <title>Complete sequence of Ferroglobus placidus DSM 10642.</title>
        <authorList>
            <consortium name="US DOE Joint Genome Institute"/>
            <person name="Lucas S."/>
            <person name="Copeland A."/>
            <person name="Lapidus A."/>
            <person name="Cheng J.-F."/>
            <person name="Bruce D."/>
            <person name="Goodwin L."/>
            <person name="Pitluck S."/>
            <person name="Saunders E."/>
            <person name="Brettin T."/>
            <person name="Detter J.C."/>
            <person name="Han C."/>
            <person name="Tapia R."/>
            <person name="Larimer F."/>
            <person name="Land M."/>
            <person name="Hauser L."/>
            <person name="Kyrpides N."/>
            <person name="Ivanova N."/>
            <person name="Holmes D."/>
            <person name="Lovley D."/>
            <person name="Kyrpides N."/>
            <person name="Anderson I.J."/>
            <person name="Woyke T."/>
        </authorList>
    </citation>
    <scope>NUCLEOTIDE SEQUENCE [LARGE SCALE GENOMIC DNA]</scope>
    <source>
        <strain evidence="15">DSM 10642 / AEDII12DO</strain>
    </source>
</reference>
<keyword evidence="7" id="KW-0479">Metal-binding</keyword>
<feature type="transmembrane region" description="Helical" evidence="12">
    <location>
        <begin position="50"/>
        <end position="68"/>
    </location>
</feature>
<dbReference type="PANTHER" id="PTHR30485">
    <property type="entry name" value="NI/FE-HYDROGENASE 1 B-TYPE CYTOCHROME SUBUNIT"/>
    <property type="match status" value="1"/>
</dbReference>
<dbReference type="InterPro" id="IPR016174">
    <property type="entry name" value="Di-haem_cyt_TM"/>
</dbReference>
<evidence type="ECO:0000256" key="2">
    <source>
        <dbReference type="ARBA" id="ARBA00008622"/>
    </source>
</evidence>
<accession>D3RWY9</accession>
<name>D3RWY9_FERPA</name>
<keyword evidence="4" id="KW-1003">Cell membrane</keyword>
<proteinExistence type="inferred from homology"/>
<keyword evidence="9 12" id="KW-1133">Transmembrane helix</keyword>
<dbReference type="InterPro" id="IPR051542">
    <property type="entry name" value="Hydrogenase_cytochrome"/>
</dbReference>
<keyword evidence="10" id="KW-0408">Iron</keyword>
<organism evidence="14 15">
    <name type="scientific">Ferroglobus placidus (strain DSM 10642 / AEDII12DO)</name>
    <dbReference type="NCBI Taxonomy" id="589924"/>
    <lineage>
        <taxon>Archaea</taxon>
        <taxon>Methanobacteriati</taxon>
        <taxon>Methanobacteriota</taxon>
        <taxon>Archaeoglobi</taxon>
        <taxon>Archaeoglobales</taxon>
        <taxon>Archaeoglobaceae</taxon>
        <taxon>Ferroglobus</taxon>
    </lineage>
</organism>
<feature type="transmembrane region" description="Helical" evidence="12">
    <location>
        <begin position="176"/>
        <end position="199"/>
    </location>
</feature>
<feature type="transmembrane region" description="Helical" evidence="12">
    <location>
        <begin position="123"/>
        <end position="143"/>
    </location>
</feature>
<dbReference type="GO" id="GO:0022904">
    <property type="term" value="P:respiratory electron transport chain"/>
    <property type="evidence" value="ECO:0007669"/>
    <property type="project" value="InterPro"/>
</dbReference>
<dbReference type="PANTHER" id="PTHR30485:SF1">
    <property type="entry name" value="CYTOCHROME YDHU-RELATED"/>
    <property type="match status" value="1"/>
</dbReference>
<dbReference type="HOGENOM" id="CLU_1223144_0_0_2"/>
<evidence type="ECO:0000256" key="5">
    <source>
        <dbReference type="ARBA" id="ARBA00022617"/>
    </source>
</evidence>
<dbReference type="Proteomes" id="UP000002613">
    <property type="component" value="Chromosome"/>
</dbReference>
<dbReference type="Pfam" id="PF01292">
    <property type="entry name" value="Ni_hydr_CYTB"/>
    <property type="match status" value="1"/>
</dbReference>
<evidence type="ECO:0000256" key="12">
    <source>
        <dbReference type="SAM" id="Phobius"/>
    </source>
</evidence>
<evidence type="ECO:0000313" key="15">
    <source>
        <dbReference type="Proteomes" id="UP000002613"/>
    </source>
</evidence>
<dbReference type="InterPro" id="IPR000516">
    <property type="entry name" value="Ni-dep_Hydgase_cyt-B"/>
</dbReference>
<evidence type="ECO:0000313" key="14">
    <source>
        <dbReference type="EMBL" id="ADC65002.1"/>
    </source>
</evidence>
<evidence type="ECO:0000256" key="7">
    <source>
        <dbReference type="ARBA" id="ARBA00022723"/>
    </source>
</evidence>
<dbReference type="AlphaFoldDB" id="D3RWY9"/>
<keyword evidence="15" id="KW-1185">Reference proteome</keyword>
<dbReference type="SUPFAM" id="SSF81342">
    <property type="entry name" value="Transmembrane di-heme cytochromes"/>
    <property type="match status" value="1"/>
</dbReference>
<dbReference type="Gene3D" id="1.20.950.20">
    <property type="entry name" value="Transmembrane di-heme cytochromes, Chain C"/>
    <property type="match status" value="1"/>
</dbReference>
<evidence type="ECO:0000256" key="1">
    <source>
        <dbReference type="ARBA" id="ARBA00004651"/>
    </source>
</evidence>
<evidence type="ECO:0000256" key="11">
    <source>
        <dbReference type="ARBA" id="ARBA00023136"/>
    </source>
</evidence>
<keyword evidence="3" id="KW-0813">Transport</keyword>
<keyword evidence="8" id="KW-0249">Electron transport</keyword>
<dbReference type="RefSeq" id="WP_012965345.1">
    <property type="nucleotide sequence ID" value="NC_013849.1"/>
</dbReference>
<dbReference type="KEGG" id="fpl:Ferp_0834"/>